<dbReference type="EMBL" id="CP062222">
    <property type="protein sequence ID" value="QTC91065.1"/>
    <property type="molecule type" value="Genomic_DNA"/>
</dbReference>
<dbReference type="InterPro" id="IPR050595">
    <property type="entry name" value="Bact_response_regulator"/>
</dbReference>
<feature type="domain" description="Response regulatory" evidence="3">
    <location>
        <begin position="10"/>
        <end position="123"/>
    </location>
</feature>
<dbReference type="PANTHER" id="PTHR44591">
    <property type="entry name" value="STRESS RESPONSE REGULATOR PROTEIN 1"/>
    <property type="match status" value="1"/>
</dbReference>
<name>A0A975C394_9CAUL</name>
<proteinExistence type="predicted"/>
<evidence type="ECO:0000256" key="1">
    <source>
        <dbReference type="ARBA" id="ARBA00022553"/>
    </source>
</evidence>
<dbReference type="PANTHER" id="PTHR44591:SF3">
    <property type="entry name" value="RESPONSE REGULATORY DOMAIN-CONTAINING PROTEIN"/>
    <property type="match status" value="1"/>
</dbReference>
<evidence type="ECO:0000313" key="5">
    <source>
        <dbReference type="Proteomes" id="UP000663918"/>
    </source>
</evidence>
<accession>A0A975C394</accession>
<dbReference type="Gene3D" id="3.40.50.2300">
    <property type="match status" value="1"/>
</dbReference>
<dbReference type="InterPro" id="IPR011006">
    <property type="entry name" value="CheY-like_superfamily"/>
</dbReference>
<keyword evidence="5" id="KW-1185">Reference proteome</keyword>
<evidence type="ECO:0000313" key="4">
    <source>
        <dbReference type="EMBL" id="QTC91065.1"/>
    </source>
</evidence>
<protein>
    <submittedName>
        <fullName evidence="4">Response regulator</fullName>
    </submittedName>
</protein>
<dbReference type="PROSITE" id="PS50110">
    <property type="entry name" value="RESPONSE_REGULATORY"/>
    <property type="match status" value="1"/>
</dbReference>
<dbReference type="AlphaFoldDB" id="A0A975C394"/>
<sequence>MAILDVPNPVVLVVDDEPLLRLDATEALQSAGCTTHEAGDTDEALQMLVLHPDISVLFTDINMPGPRDGMALAEEVHRKRPDVHLIITSGNERPGPAEIPPDGQFLPKPYDMEIVAGIVSGYPARDKLA</sequence>
<gene>
    <name evidence="4" type="ORF">IFJ75_17895</name>
</gene>
<dbReference type="SMART" id="SM00448">
    <property type="entry name" value="REC"/>
    <property type="match status" value="1"/>
</dbReference>
<dbReference type="SUPFAM" id="SSF52172">
    <property type="entry name" value="CheY-like"/>
    <property type="match status" value="1"/>
</dbReference>
<feature type="modified residue" description="4-aspartylphosphate" evidence="2">
    <location>
        <position position="60"/>
    </location>
</feature>
<keyword evidence="1 2" id="KW-0597">Phosphoprotein</keyword>
<organism evidence="4 5">
    <name type="scientific">Brevundimonas goettingensis</name>
    <dbReference type="NCBI Taxonomy" id="2774190"/>
    <lineage>
        <taxon>Bacteria</taxon>
        <taxon>Pseudomonadati</taxon>
        <taxon>Pseudomonadota</taxon>
        <taxon>Alphaproteobacteria</taxon>
        <taxon>Caulobacterales</taxon>
        <taxon>Caulobacteraceae</taxon>
        <taxon>Brevundimonas</taxon>
    </lineage>
</organism>
<dbReference type="Proteomes" id="UP000663918">
    <property type="component" value="Chromosome"/>
</dbReference>
<reference evidence="4" key="1">
    <citation type="submission" date="2020-09" db="EMBL/GenBank/DDBJ databases">
        <title>Brevundimonas sp. LVF2 isolated from a puddle in Goettingen, Germany.</title>
        <authorList>
            <person name="Friedrich I."/>
            <person name="Klassen A."/>
            <person name="Hannes N."/>
            <person name="Schneider D."/>
            <person name="Hertel R."/>
            <person name="Daniel R."/>
        </authorList>
    </citation>
    <scope>NUCLEOTIDE SEQUENCE</scope>
    <source>
        <strain evidence="4">LVF2</strain>
    </source>
</reference>
<dbReference type="GO" id="GO:0000160">
    <property type="term" value="P:phosphorelay signal transduction system"/>
    <property type="evidence" value="ECO:0007669"/>
    <property type="project" value="InterPro"/>
</dbReference>
<evidence type="ECO:0000259" key="3">
    <source>
        <dbReference type="PROSITE" id="PS50110"/>
    </source>
</evidence>
<dbReference type="RefSeq" id="WP_207870050.1">
    <property type="nucleotide sequence ID" value="NZ_CP062222.1"/>
</dbReference>
<evidence type="ECO:0000256" key="2">
    <source>
        <dbReference type="PROSITE-ProRule" id="PRU00169"/>
    </source>
</evidence>
<dbReference type="InterPro" id="IPR001789">
    <property type="entry name" value="Sig_transdc_resp-reg_receiver"/>
</dbReference>
<dbReference type="Pfam" id="PF00072">
    <property type="entry name" value="Response_reg"/>
    <property type="match status" value="1"/>
</dbReference>
<dbReference type="KEGG" id="bgoe:IFJ75_17895"/>